<dbReference type="FunFam" id="1.10.8.60:FF:000043">
    <property type="entry name" value="Lon protease homolog, mitochondrial"/>
    <property type="match status" value="1"/>
</dbReference>
<comment type="catalytic activity">
    <reaction evidence="10 11">
        <text>Hydrolysis of proteins in presence of ATP.</text>
        <dbReference type="EC" id="3.4.21.53"/>
    </reaction>
</comment>
<feature type="domain" description="Lon N-terminal" evidence="16">
    <location>
        <begin position="115"/>
        <end position="402"/>
    </location>
</feature>
<dbReference type="GO" id="GO:0051131">
    <property type="term" value="P:chaperone-mediated protein complex assembly"/>
    <property type="evidence" value="ECO:0007669"/>
    <property type="project" value="UniProtKB-UniRule"/>
</dbReference>
<feature type="compositionally biased region" description="Low complexity" evidence="14">
    <location>
        <begin position="289"/>
        <end position="300"/>
    </location>
</feature>
<keyword evidence="7" id="KW-0809">Transit peptide</keyword>
<organism evidence="17 18">
    <name type="scientific">Vespula squamosa</name>
    <name type="common">Southern yellow jacket</name>
    <name type="synonym">Wasp</name>
    <dbReference type="NCBI Taxonomy" id="30214"/>
    <lineage>
        <taxon>Eukaryota</taxon>
        <taxon>Metazoa</taxon>
        <taxon>Ecdysozoa</taxon>
        <taxon>Arthropoda</taxon>
        <taxon>Hexapoda</taxon>
        <taxon>Insecta</taxon>
        <taxon>Pterygota</taxon>
        <taxon>Neoptera</taxon>
        <taxon>Endopterygota</taxon>
        <taxon>Hymenoptera</taxon>
        <taxon>Apocrita</taxon>
        <taxon>Aculeata</taxon>
        <taxon>Vespoidea</taxon>
        <taxon>Vespidae</taxon>
        <taxon>Vespinae</taxon>
        <taxon>Vespula</taxon>
    </lineage>
</organism>
<dbReference type="Pfam" id="PF02190">
    <property type="entry name" value="LON_substr_bdg"/>
    <property type="match status" value="1"/>
</dbReference>
<comment type="subcellular location">
    <subcellularLocation>
        <location evidence="1 11">Mitochondrion matrix</location>
    </subcellularLocation>
</comment>
<dbReference type="Gene3D" id="1.20.5.5270">
    <property type="match status" value="1"/>
</dbReference>
<evidence type="ECO:0000256" key="10">
    <source>
        <dbReference type="ARBA" id="ARBA00050665"/>
    </source>
</evidence>
<dbReference type="CDD" id="cd19500">
    <property type="entry name" value="RecA-like_Lon"/>
    <property type="match status" value="1"/>
</dbReference>
<dbReference type="Gene3D" id="3.40.50.300">
    <property type="entry name" value="P-loop containing nucleotide triphosphate hydrolases"/>
    <property type="match status" value="1"/>
</dbReference>
<dbReference type="HAMAP" id="MF_03120">
    <property type="entry name" value="lonm_euk"/>
    <property type="match status" value="1"/>
</dbReference>
<keyword evidence="4 11" id="KW-0378">Hydrolase</keyword>
<name>A0ABD1ZYA6_VESSQ</name>
<dbReference type="InterPro" id="IPR027503">
    <property type="entry name" value="Lonm_euk"/>
</dbReference>
<protein>
    <recommendedName>
        <fullName evidence="11">Lon protease homolog, mitochondrial</fullName>
        <ecNumber evidence="11">3.4.21.53</ecNumber>
    </recommendedName>
</protein>
<dbReference type="FunFam" id="3.30.230.10:FF:000015">
    <property type="entry name" value="Lon protease homolog, mitochondrial"/>
    <property type="match status" value="1"/>
</dbReference>
<dbReference type="Pfam" id="PF00004">
    <property type="entry name" value="AAA"/>
    <property type="match status" value="1"/>
</dbReference>
<evidence type="ECO:0000256" key="5">
    <source>
        <dbReference type="ARBA" id="ARBA00022825"/>
    </source>
</evidence>
<dbReference type="GO" id="GO:0005759">
    <property type="term" value="C:mitochondrial matrix"/>
    <property type="evidence" value="ECO:0007669"/>
    <property type="project" value="UniProtKB-SubCell"/>
</dbReference>
<feature type="binding site" evidence="11">
    <location>
        <begin position="555"/>
        <end position="562"/>
    </location>
    <ligand>
        <name>ATP</name>
        <dbReference type="ChEBI" id="CHEBI:30616"/>
    </ligand>
</feature>
<evidence type="ECO:0000256" key="14">
    <source>
        <dbReference type="SAM" id="MobiDB-lite"/>
    </source>
</evidence>
<keyword evidence="3 11" id="KW-0547">Nucleotide-binding</keyword>
<dbReference type="GO" id="GO:0004252">
    <property type="term" value="F:serine-type endopeptidase activity"/>
    <property type="evidence" value="ECO:0007669"/>
    <property type="project" value="UniProtKB-UniRule"/>
</dbReference>
<dbReference type="Pfam" id="PF05362">
    <property type="entry name" value="Lon_C"/>
    <property type="match status" value="1"/>
</dbReference>
<evidence type="ECO:0000256" key="9">
    <source>
        <dbReference type="ARBA" id="ARBA00023128"/>
    </source>
</evidence>
<dbReference type="InterPro" id="IPR020568">
    <property type="entry name" value="Ribosomal_Su5_D2-typ_SF"/>
</dbReference>
<dbReference type="SUPFAM" id="SSF54211">
    <property type="entry name" value="Ribosomal protein S5 domain 2-like"/>
    <property type="match status" value="1"/>
</dbReference>
<dbReference type="SMART" id="SM00464">
    <property type="entry name" value="LON"/>
    <property type="match status" value="1"/>
</dbReference>
<dbReference type="GO" id="GO:0034599">
    <property type="term" value="P:cellular response to oxidative stress"/>
    <property type="evidence" value="ECO:0007669"/>
    <property type="project" value="UniProtKB-UniRule"/>
</dbReference>
<comment type="subunit">
    <text evidence="11">Homohexamer or homoheptamer. Organized in a ring with a central cavity.</text>
</comment>
<dbReference type="SUPFAM" id="SSF88697">
    <property type="entry name" value="PUA domain-like"/>
    <property type="match status" value="1"/>
</dbReference>
<dbReference type="Gene3D" id="2.30.130.40">
    <property type="entry name" value="LON domain-like"/>
    <property type="match status" value="1"/>
</dbReference>
<dbReference type="GO" id="GO:0006515">
    <property type="term" value="P:protein quality control for misfolded or incompletely synthesized proteins"/>
    <property type="evidence" value="ECO:0007669"/>
    <property type="project" value="UniProtKB-UniRule"/>
</dbReference>
<comment type="function">
    <text evidence="11">ATP-dependent serine protease that mediates the selective degradation of misfolded, unassembled or oxidatively damaged polypeptides as well as certain short-lived regulatory proteins in the mitochondrial matrix. May also have a chaperone function in the assembly of inner membrane protein complexes. Participates in the regulation of mitochondrial gene expression and in the maintenance of the integrity of the mitochondrial genome. Binds to mitochondrial DNA in a site-specific manner.</text>
</comment>
<dbReference type="InterPro" id="IPR008269">
    <property type="entry name" value="Lon_proteolytic"/>
</dbReference>
<keyword evidence="8 11" id="KW-0238">DNA-binding</keyword>
<feature type="compositionally biased region" description="Basic residues" evidence="14">
    <location>
        <begin position="249"/>
        <end position="258"/>
    </location>
</feature>
<evidence type="ECO:0000256" key="7">
    <source>
        <dbReference type="ARBA" id="ARBA00022946"/>
    </source>
</evidence>
<gene>
    <name evidence="17" type="ORF">V1478_017365</name>
</gene>
<dbReference type="InterPro" id="IPR003111">
    <property type="entry name" value="Lon_prtase_N"/>
</dbReference>
<evidence type="ECO:0000313" key="18">
    <source>
        <dbReference type="Proteomes" id="UP001607302"/>
    </source>
</evidence>
<accession>A0ABD1ZYA6</accession>
<dbReference type="InterPro" id="IPR003959">
    <property type="entry name" value="ATPase_AAA_core"/>
</dbReference>
<evidence type="ECO:0000256" key="11">
    <source>
        <dbReference type="HAMAP-Rule" id="MF_03120"/>
    </source>
</evidence>
<feature type="domain" description="Lon proteolytic" evidence="15">
    <location>
        <begin position="791"/>
        <end position="978"/>
    </location>
</feature>
<evidence type="ECO:0000256" key="6">
    <source>
        <dbReference type="ARBA" id="ARBA00022840"/>
    </source>
</evidence>
<evidence type="ECO:0000313" key="17">
    <source>
        <dbReference type="EMBL" id="KAL2713172.1"/>
    </source>
</evidence>
<dbReference type="InterPro" id="IPR008268">
    <property type="entry name" value="Peptidase_S16_AS"/>
</dbReference>
<dbReference type="FunFam" id="2.30.130.40:FF:000004">
    <property type="entry name" value="Lon protease homolog, mitochondrial"/>
    <property type="match status" value="1"/>
</dbReference>
<evidence type="ECO:0000256" key="13">
    <source>
        <dbReference type="RuleBase" id="RU000591"/>
    </source>
</evidence>
<reference evidence="17 18" key="1">
    <citation type="journal article" date="2024" name="Ann. Entomol. Soc. Am.">
        <title>Genomic analyses of the southern and eastern yellowjacket wasps (Hymenoptera: Vespidae) reveal evolutionary signatures of social life.</title>
        <authorList>
            <person name="Catto M.A."/>
            <person name="Caine P.B."/>
            <person name="Orr S.E."/>
            <person name="Hunt B.G."/>
            <person name="Goodisman M.A.D."/>
        </authorList>
    </citation>
    <scope>NUCLEOTIDE SEQUENCE [LARGE SCALE GENOMIC DNA]</scope>
    <source>
        <strain evidence="17">233</strain>
        <tissue evidence="17">Head and thorax</tissue>
    </source>
</reference>
<dbReference type="Gene3D" id="1.20.58.1480">
    <property type="match status" value="1"/>
</dbReference>
<dbReference type="EC" id="3.4.21.53" evidence="11"/>
<feature type="active site" evidence="11 12">
    <location>
        <position position="884"/>
    </location>
</feature>
<dbReference type="SUPFAM" id="SSF52540">
    <property type="entry name" value="P-loop containing nucleoside triphosphate hydrolases"/>
    <property type="match status" value="1"/>
</dbReference>
<sequence>MRCVTTIKSKLLPVFRHNATISRSFYRNRRLETNNILPVYIKPQFPRTELPNQNLGILSRNIRNRRQCAAVTSIKLFSTKKSDRDPPNDNDAEQSEDYSATLPATVVVPEVWPHVPVIAISRNPVFPRFIKLIELSNPILIDLIRRKVKLNQPYVGIFLKKIEENEAEIVQNLDDIYSVGTFAQIHEVQDLGNRLRLVIMAHRRIKIVGQILEDVAAVQPVHEMKLTFPLLNTTINVPVDDSMTAGKVSRRTALRKKPEKISGLTEKLDNSSAENTIPNKPLVEEKQTESPTESTTSEPQPILMVEVVNVTHEKFRQTEEIKALTQELIKTIRDIISMNPLYRESLQQMLHQGQRVVDNPVYLSDLGAALTGADAQELQQVLEEMDILKRLRLSLALLKKEYELSKLQQKIGREVEEKVKQQHRKYILHEQLKVIKKELGLEKDDKDAIEEKYREKIRQKTVPKPVMDVLDEELNKLSFLESHSSEFNVTRNYLDWLTSMPWGVTSPENLNLQQAVEILDEDHYGMEDIKKRILEFIAVSQLKGSTQGKILCFHGPPGVGKTSIAKSIARALNREYFRFSVGGMTDVAEIKGHRRTYVGAMPGKVIQCLKKTQTENPLVLIDEVDKIGKGHQGDPASALLEMLDPEQNANFLDHYLDVAVDLSKVLFICTANVVDTIPEPLRDRMEMIEMSGYVAEEKLAIAKQYLIPQAMSDSGLNDSHITMQDDSLTSLIKYYCRESGVRNLQKHIEKIHRKVAFKVVKKEIDKVDVTASNLHDFVGKPVFTQDRMYEITPPGVVMGLAWTAMGGSTLFIETAIRKPVNSNKMEGSCESTGHLGEVMKESIHIAMTVAKNFLKDVDPSNTFLYDSHIHLHVPEGATPKDGPSAGVTIATALISLAKNQAIRQDVAMTGELSLIGKVLPVGGIKEKTIAAKRVGVTCVILPEENKKDFNDLPKYITDGLEVHFASTFEDVYRICFLEGQKAPTLSNDETFSNIHISSKQPAPFIGKQDSL</sequence>
<evidence type="ECO:0000259" key="15">
    <source>
        <dbReference type="PROSITE" id="PS51786"/>
    </source>
</evidence>
<keyword evidence="18" id="KW-1185">Reference proteome</keyword>
<dbReference type="InterPro" id="IPR054594">
    <property type="entry name" value="Lon_lid"/>
</dbReference>
<dbReference type="PROSITE" id="PS51787">
    <property type="entry name" value="LON_N"/>
    <property type="match status" value="1"/>
</dbReference>
<dbReference type="FunFam" id="1.20.5.5270:FF:000001">
    <property type="entry name" value="Lon protease homolog, mitochondrial"/>
    <property type="match status" value="1"/>
</dbReference>
<comment type="similarity">
    <text evidence="11 12 13">Belongs to the peptidase S16 family.</text>
</comment>
<dbReference type="Gene3D" id="3.30.230.10">
    <property type="match status" value="1"/>
</dbReference>
<evidence type="ECO:0000256" key="4">
    <source>
        <dbReference type="ARBA" id="ARBA00022801"/>
    </source>
</evidence>
<keyword evidence="5 11" id="KW-0720">Serine protease</keyword>
<dbReference type="InterPro" id="IPR015947">
    <property type="entry name" value="PUA-like_sf"/>
</dbReference>
<evidence type="ECO:0000256" key="3">
    <source>
        <dbReference type="ARBA" id="ARBA00022741"/>
    </source>
</evidence>
<dbReference type="NCBIfam" id="TIGR00763">
    <property type="entry name" value="lon"/>
    <property type="match status" value="1"/>
</dbReference>
<dbReference type="GO" id="GO:0005524">
    <property type="term" value="F:ATP binding"/>
    <property type="evidence" value="ECO:0007669"/>
    <property type="project" value="UniProtKB-UniRule"/>
</dbReference>
<dbReference type="InterPro" id="IPR027417">
    <property type="entry name" value="P-loop_NTPase"/>
</dbReference>
<dbReference type="Gene3D" id="1.10.8.60">
    <property type="match status" value="1"/>
</dbReference>
<keyword evidence="6 11" id="KW-0067">ATP-binding</keyword>
<dbReference type="GO" id="GO:0043565">
    <property type="term" value="F:sequence-specific DNA binding"/>
    <property type="evidence" value="ECO:0007669"/>
    <property type="project" value="UniProtKB-UniRule"/>
</dbReference>
<dbReference type="Pfam" id="PF22667">
    <property type="entry name" value="Lon_lid"/>
    <property type="match status" value="1"/>
</dbReference>
<dbReference type="GO" id="GO:0070407">
    <property type="term" value="P:oxidation-dependent protein catabolic process"/>
    <property type="evidence" value="ECO:0007669"/>
    <property type="project" value="UniProtKB-UniRule"/>
</dbReference>
<dbReference type="PANTHER" id="PTHR43718">
    <property type="entry name" value="LON PROTEASE"/>
    <property type="match status" value="1"/>
</dbReference>
<dbReference type="PANTHER" id="PTHR43718:SF2">
    <property type="entry name" value="LON PROTEASE HOMOLOG, MITOCHONDRIAL"/>
    <property type="match status" value="1"/>
</dbReference>
<dbReference type="InterPro" id="IPR046336">
    <property type="entry name" value="Lon_prtase_N_sf"/>
</dbReference>
<dbReference type="InterPro" id="IPR004815">
    <property type="entry name" value="Lon_bac/euk-typ"/>
</dbReference>
<dbReference type="FunFam" id="1.20.58.1480:FF:000002">
    <property type="entry name" value="Lon protease homolog, mitochondrial"/>
    <property type="match status" value="1"/>
</dbReference>
<dbReference type="GO" id="GO:0016887">
    <property type="term" value="F:ATP hydrolysis activity"/>
    <property type="evidence" value="ECO:0007669"/>
    <property type="project" value="UniProtKB-UniRule"/>
</dbReference>
<evidence type="ECO:0000256" key="1">
    <source>
        <dbReference type="ARBA" id="ARBA00004305"/>
    </source>
</evidence>
<proteinExistence type="inferred from homology"/>
<evidence type="ECO:0000256" key="8">
    <source>
        <dbReference type="ARBA" id="ARBA00023125"/>
    </source>
</evidence>
<dbReference type="Proteomes" id="UP001607302">
    <property type="component" value="Unassembled WGS sequence"/>
</dbReference>
<comment type="caution">
    <text evidence="17">The sequence shown here is derived from an EMBL/GenBank/DDBJ whole genome shotgun (WGS) entry which is preliminary data.</text>
</comment>
<evidence type="ECO:0000256" key="12">
    <source>
        <dbReference type="PROSITE-ProRule" id="PRU01122"/>
    </source>
</evidence>
<dbReference type="PROSITE" id="PS51786">
    <property type="entry name" value="LON_PROTEOLYTIC"/>
    <property type="match status" value="1"/>
</dbReference>
<dbReference type="FunFam" id="3.40.50.300:FF:000021">
    <property type="entry name" value="Lon protease homolog"/>
    <property type="match status" value="1"/>
</dbReference>
<dbReference type="SMART" id="SM00382">
    <property type="entry name" value="AAA"/>
    <property type="match status" value="1"/>
</dbReference>
<dbReference type="InterPro" id="IPR003593">
    <property type="entry name" value="AAA+_ATPase"/>
</dbReference>
<dbReference type="PRINTS" id="PR00830">
    <property type="entry name" value="ENDOLAPTASE"/>
</dbReference>
<dbReference type="EMBL" id="JAUDFV010000161">
    <property type="protein sequence ID" value="KAL2713172.1"/>
    <property type="molecule type" value="Genomic_DNA"/>
</dbReference>
<evidence type="ECO:0000256" key="2">
    <source>
        <dbReference type="ARBA" id="ARBA00022670"/>
    </source>
</evidence>
<evidence type="ECO:0000259" key="16">
    <source>
        <dbReference type="PROSITE" id="PS51787"/>
    </source>
</evidence>
<dbReference type="GO" id="GO:0004176">
    <property type="term" value="F:ATP-dependent peptidase activity"/>
    <property type="evidence" value="ECO:0007669"/>
    <property type="project" value="UniProtKB-UniRule"/>
</dbReference>
<keyword evidence="2 11" id="KW-0645">Protease</keyword>
<keyword evidence="9 11" id="KW-0496">Mitochondrion</keyword>
<dbReference type="InterPro" id="IPR014721">
    <property type="entry name" value="Ribsml_uS5_D2-typ_fold_subgr"/>
</dbReference>
<dbReference type="PROSITE" id="PS01046">
    <property type="entry name" value="LON_SER"/>
    <property type="match status" value="1"/>
</dbReference>
<feature type="active site" evidence="11 12">
    <location>
        <position position="927"/>
    </location>
</feature>
<feature type="region of interest" description="Disordered" evidence="14">
    <location>
        <begin position="249"/>
        <end position="300"/>
    </location>
</feature>
<dbReference type="InterPro" id="IPR027065">
    <property type="entry name" value="Lon_Prtase"/>
</dbReference>
<dbReference type="AlphaFoldDB" id="A0ABD1ZYA6"/>